<dbReference type="RefSeq" id="XP_017989185.1">
    <property type="nucleotide sequence ID" value="XM_018133652.1"/>
</dbReference>
<feature type="transmembrane region" description="Helical" evidence="6">
    <location>
        <begin position="444"/>
        <end position="464"/>
    </location>
</feature>
<dbReference type="Proteomes" id="UP000243052">
    <property type="component" value="Chromosome vii"/>
</dbReference>
<feature type="transmembrane region" description="Helical" evidence="6">
    <location>
        <begin position="225"/>
        <end position="247"/>
    </location>
</feature>
<accession>A0A0X8HVD1</accession>
<dbReference type="GO" id="GO:0016020">
    <property type="term" value="C:membrane"/>
    <property type="evidence" value="ECO:0007669"/>
    <property type="project" value="UniProtKB-SubCell"/>
</dbReference>
<sequence>MGVLVSLPVSLGASFISSFLGSCCSTAISSIFSSVSGASSSIAVRILYAVGLLINSLISWIAISANKSILWPSKTCTATGECGFFTVHRLNFALGAMHLLLCFTLLGVRSTRDPRAMLQNSYWWVKSIIYLLFVILAFYIPNGFYVVFSKYVSVPWAAQFILIGLVLLVDFAHEWAETCIRHVEEEDEHSKFWQRFLIYGTVLMYAVSFVMINIMLLMFCHNGCTMNIVAAVVNIVMIIFTTGASIYPSVQEFNPRSGLAQSSMVTMYCTYLTLSAMASEPDDRQCNPLVRSSGTRRASAILGSIFTFIAIAYTTTRAAANPAFHGGSSGAVSLNGDDELTYSGAGGSRSQIRREVLREAVQEGSLPESVLYSHPWAQSNDDFDDDVAADEEHYSTKYSYSLFHYTFFVATQWIAILLTTNITQDDVGDFIPVGRTYFYSWAKIISAWMCYILYSWTLIAPVVMPERFSYDI</sequence>
<evidence type="ECO:0000313" key="7">
    <source>
        <dbReference type="EMBL" id="AMD22189.1"/>
    </source>
</evidence>
<keyword evidence="8" id="KW-1185">Reference proteome</keyword>
<feature type="transmembrane region" description="Helical" evidence="6">
    <location>
        <begin position="128"/>
        <end position="148"/>
    </location>
</feature>
<organism evidence="7 8">
    <name type="scientific">Eremothecium sinecaudum</name>
    <dbReference type="NCBI Taxonomy" id="45286"/>
    <lineage>
        <taxon>Eukaryota</taxon>
        <taxon>Fungi</taxon>
        <taxon>Dikarya</taxon>
        <taxon>Ascomycota</taxon>
        <taxon>Saccharomycotina</taxon>
        <taxon>Saccharomycetes</taxon>
        <taxon>Saccharomycetales</taxon>
        <taxon>Saccharomycetaceae</taxon>
        <taxon>Eremothecium</taxon>
    </lineage>
</organism>
<name>A0A0X8HVD1_9SACH</name>
<evidence type="ECO:0000256" key="6">
    <source>
        <dbReference type="SAM" id="Phobius"/>
    </source>
</evidence>
<feature type="transmembrane region" description="Helical" evidence="6">
    <location>
        <begin position="259"/>
        <end position="278"/>
    </location>
</feature>
<evidence type="ECO:0000313" key="8">
    <source>
        <dbReference type="Proteomes" id="UP000243052"/>
    </source>
</evidence>
<dbReference type="EMBL" id="CP014247">
    <property type="protein sequence ID" value="AMD22189.1"/>
    <property type="molecule type" value="Genomic_DNA"/>
</dbReference>
<evidence type="ECO:0000256" key="5">
    <source>
        <dbReference type="ARBA" id="ARBA00023136"/>
    </source>
</evidence>
<keyword evidence="3 6" id="KW-0812">Transmembrane</keyword>
<evidence type="ECO:0000256" key="1">
    <source>
        <dbReference type="ARBA" id="ARBA00004141"/>
    </source>
</evidence>
<dbReference type="GeneID" id="28725532"/>
<dbReference type="PANTHER" id="PTHR10383">
    <property type="entry name" value="SERINE INCORPORATOR"/>
    <property type="match status" value="1"/>
</dbReference>
<feature type="transmembrane region" description="Helical" evidence="6">
    <location>
        <begin position="196"/>
        <end position="219"/>
    </location>
</feature>
<dbReference type="PANTHER" id="PTHR10383:SF9">
    <property type="entry name" value="SERINE INCORPORATOR, ISOFORM F"/>
    <property type="match status" value="1"/>
</dbReference>
<dbReference type="InterPro" id="IPR005016">
    <property type="entry name" value="TDE1/TMS"/>
</dbReference>
<gene>
    <name evidence="7" type="ORF">AW171_hschr74213</name>
</gene>
<reference evidence="7 8" key="1">
    <citation type="submission" date="2016-01" db="EMBL/GenBank/DDBJ databases">
        <title>Genome sequence of the yeast Holleya sinecauda.</title>
        <authorList>
            <person name="Dietrich F.S."/>
        </authorList>
    </citation>
    <scope>NUCLEOTIDE SEQUENCE [LARGE SCALE GENOMIC DNA]</scope>
    <source>
        <strain evidence="7 8">ATCC 58844</strain>
    </source>
</reference>
<comment type="similarity">
    <text evidence="2">Belongs to the TDE1 family.</text>
</comment>
<dbReference type="Pfam" id="PF03348">
    <property type="entry name" value="Serinc"/>
    <property type="match status" value="1"/>
</dbReference>
<evidence type="ECO:0000256" key="2">
    <source>
        <dbReference type="ARBA" id="ARBA00006665"/>
    </source>
</evidence>
<feature type="transmembrane region" description="Helical" evidence="6">
    <location>
        <begin position="90"/>
        <end position="108"/>
    </location>
</feature>
<dbReference type="AlphaFoldDB" id="A0A0X8HVD1"/>
<evidence type="ECO:0000256" key="3">
    <source>
        <dbReference type="ARBA" id="ARBA00022692"/>
    </source>
</evidence>
<proteinExistence type="inferred from homology"/>
<feature type="transmembrane region" description="Helical" evidence="6">
    <location>
        <begin position="154"/>
        <end position="175"/>
    </location>
</feature>
<feature type="transmembrane region" description="Helical" evidence="6">
    <location>
        <begin position="298"/>
        <end position="315"/>
    </location>
</feature>
<keyword evidence="4 6" id="KW-1133">Transmembrane helix</keyword>
<protein>
    <submittedName>
        <fullName evidence="7">HGL151Wp</fullName>
    </submittedName>
</protein>
<comment type="subcellular location">
    <subcellularLocation>
        <location evidence="1">Membrane</location>
        <topology evidence="1">Multi-pass membrane protein</topology>
    </subcellularLocation>
</comment>
<feature type="transmembrane region" description="Helical" evidence="6">
    <location>
        <begin position="12"/>
        <end position="35"/>
    </location>
</feature>
<feature type="transmembrane region" description="Helical" evidence="6">
    <location>
        <begin position="402"/>
        <end position="424"/>
    </location>
</feature>
<dbReference type="STRING" id="45286.A0A0X8HVD1"/>
<dbReference type="OrthoDB" id="5963193at2759"/>
<keyword evidence="5 6" id="KW-0472">Membrane</keyword>
<evidence type="ECO:0000256" key="4">
    <source>
        <dbReference type="ARBA" id="ARBA00022989"/>
    </source>
</evidence>
<feature type="transmembrane region" description="Helical" evidence="6">
    <location>
        <begin position="42"/>
        <end position="63"/>
    </location>
</feature>